<keyword evidence="1" id="KW-1133">Transmembrane helix</keyword>
<dbReference type="SUPFAM" id="SSF48097">
    <property type="entry name" value="Regulator of G-protein signaling, RGS"/>
    <property type="match status" value="1"/>
</dbReference>
<proteinExistence type="predicted"/>
<protein>
    <recommendedName>
        <fullName evidence="2">RGS domain-containing protein</fullName>
    </recommendedName>
</protein>
<dbReference type="STRING" id="1314790.A0A1Y1YFW8"/>
<dbReference type="Pfam" id="PF00615">
    <property type="entry name" value="RGS"/>
    <property type="match status" value="1"/>
</dbReference>
<sequence length="437" mass="50374">MDYNIHVHQIANMSLLAIWLLFTFISTAMFLRNRNHEMIKYRSAMLTIGSVASLNILISYLITKITRARFLCNLAIWFVSIGGVITILSVLLKYLKLAILFYASEAKLHAVRQSYSQGSNTKMHQFEIKDPGNEHLELIFDTDTICREERVLNQIQLFRYQIRLPSKWITYGLGAAITMQVAITLIMTLTHKEIHDIGSSEECFNHVTFLPLKIICSIYAAVIGFFCLYMLHGVHDAFGIRKELVYIIITIVVLLGAFVVYNFVGVFKPYHSVFASSYLLILGLMIIQIIMINIPLLKVYRNTRNQWNLEKGQIGFNEVVEDPLLFEQFKDFTVKEFSIENPLFFERCQRMKKLPTALIRDEALAIYDTFIVPGAALQVNLCNAVVKEITFKIVDNQIDDTVFDPAIREVAEIMMRHTFPRFLRSCKGQSFKFAQLF</sequence>
<dbReference type="Gene3D" id="1.10.167.10">
    <property type="entry name" value="Regulator of G-protein Signalling 4, domain 2"/>
    <property type="match status" value="1"/>
</dbReference>
<dbReference type="PROSITE" id="PS50132">
    <property type="entry name" value="RGS"/>
    <property type="match status" value="1"/>
</dbReference>
<reference evidence="3 4" key="1">
    <citation type="submission" date="2016-07" db="EMBL/GenBank/DDBJ databases">
        <title>Pervasive Adenine N6-methylation of Active Genes in Fungi.</title>
        <authorList>
            <consortium name="DOE Joint Genome Institute"/>
            <person name="Mondo S.J."/>
            <person name="Dannebaum R.O."/>
            <person name="Kuo R.C."/>
            <person name="Labutti K."/>
            <person name="Haridas S."/>
            <person name="Kuo A."/>
            <person name="Salamov A."/>
            <person name="Ahrendt S.R."/>
            <person name="Lipzen A."/>
            <person name="Sullivan W."/>
            <person name="Andreopoulos W.B."/>
            <person name="Clum A."/>
            <person name="Lindquist E."/>
            <person name="Daum C."/>
            <person name="Ramamoorthy G.K."/>
            <person name="Gryganskyi A."/>
            <person name="Culley D."/>
            <person name="Magnuson J.K."/>
            <person name="James T.Y."/>
            <person name="O'Malley M.A."/>
            <person name="Stajich J.E."/>
            <person name="Spatafora J.W."/>
            <person name="Visel A."/>
            <person name="Grigoriev I.V."/>
        </authorList>
    </citation>
    <scope>NUCLEOTIDE SEQUENCE [LARGE SCALE GENOMIC DNA]</scope>
    <source>
        <strain evidence="3 4">CBS 931.73</strain>
    </source>
</reference>
<name>A0A1Y1YFW8_9FUNG</name>
<keyword evidence="4" id="KW-1185">Reference proteome</keyword>
<feature type="transmembrane region" description="Helical" evidence="1">
    <location>
        <begin position="74"/>
        <end position="95"/>
    </location>
</feature>
<dbReference type="EMBL" id="MCFE01000146">
    <property type="protein sequence ID" value="ORX96773.1"/>
    <property type="molecule type" value="Genomic_DNA"/>
</dbReference>
<dbReference type="Proteomes" id="UP000193498">
    <property type="component" value="Unassembled WGS sequence"/>
</dbReference>
<dbReference type="InterPro" id="IPR044926">
    <property type="entry name" value="RGS_subdomain_2"/>
</dbReference>
<organism evidence="3 4">
    <name type="scientific">Basidiobolus meristosporus CBS 931.73</name>
    <dbReference type="NCBI Taxonomy" id="1314790"/>
    <lineage>
        <taxon>Eukaryota</taxon>
        <taxon>Fungi</taxon>
        <taxon>Fungi incertae sedis</taxon>
        <taxon>Zoopagomycota</taxon>
        <taxon>Entomophthoromycotina</taxon>
        <taxon>Basidiobolomycetes</taxon>
        <taxon>Basidiobolales</taxon>
        <taxon>Basidiobolaceae</taxon>
        <taxon>Basidiobolus</taxon>
    </lineage>
</organism>
<accession>A0A1Y1YFW8</accession>
<dbReference type="PRINTS" id="PR01301">
    <property type="entry name" value="RGSPROTEIN"/>
</dbReference>
<keyword evidence="1" id="KW-0472">Membrane</keyword>
<dbReference type="InParanoid" id="A0A1Y1YFW8"/>
<evidence type="ECO:0000259" key="2">
    <source>
        <dbReference type="PROSITE" id="PS50132"/>
    </source>
</evidence>
<feature type="transmembrane region" description="Helical" evidence="1">
    <location>
        <begin position="43"/>
        <end position="62"/>
    </location>
</feature>
<dbReference type="SMART" id="SM00315">
    <property type="entry name" value="RGS"/>
    <property type="match status" value="1"/>
</dbReference>
<feature type="domain" description="RGS" evidence="2">
    <location>
        <begin position="315"/>
        <end position="425"/>
    </location>
</feature>
<comment type="caution">
    <text evidence="3">The sequence shown here is derived from an EMBL/GenBank/DDBJ whole genome shotgun (WGS) entry which is preliminary data.</text>
</comment>
<dbReference type="AlphaFoldDB" id="A0A1Y1YFW8"/>
<dbReference type="InterPro" id="IPR016137">
    <property type="entry name" value="RGS"/>
</dbReference>
<dbReference type="PANTHER" id="PTHR10845">
    <property type="entry name" value="REGULATOR OF G PROTEIN SIGNALING"/>
    <property type="match status" value="1"/>
</dbReference>
<evidence type="ECO:0000313" key="3">
    <source>
        <dbReference type="EMBL" id="ORX96773.1"/>
    </source>
</evidence>
<keyword evidence="1" id="KW-0812">Transmembrane</keyword>
<feature type="transmembrane region" description="Helical" evidence="1">
    <location>
        <begin position="209"/>
        <end position="232"/>
    </location>
</feature>
<dbReference type="OrthoDB" id="5591692at2759"/>
<feature type="transmembrane region" description="Helical" evidence="1">
    <location>
        <begin position="244"/>
        <end position="264"/>
    </location>
</feature>
<gene>
    <name evidence="3" type="ORF">K493DRAFT_370509</name>
</gene>
<dbReference type="PANTHER" id="PTHR10845:SF192">
    <property type="entry name" value="DOUBLE HIT, ISOFORM B"/>
    <property type="match status" value="1"/>
</dbReference>
<feature type="transmembrane region" description="Helical" evidence="1">
    <location>
        <begin position="276"/>
        <end position="297"/>
    </location>
</feature>
<dbReference type="InterPro" id="IPR036305">
    <property type="entry name" value="RGS_sf"/>
</dbReference>
<evidence type="ECO:0000313" key="4">
    <source>
        <dbReference type="Proteomes" id="UP000193498"/>
    </source>
</evidence>
<feature type="transmembrane region" description="Helical" evidence="1">
    <location>
        <begin position="168"/>
        <end position="189"/>
    </location>
</feature>
<feature type="transmembrane region" description="Helical" evidence="1">
    <location>
        <begin position="12"/>
        <end position="31"/>
    </location>
</feature>
<evidence type="ECO:0000256" key="1">
    <source>
        <dbReference type="SAM" id="Phobius"/>
    </source>
</evidence>